<dbReference type="Proteomes" id="UP000289859">
    <property type="component" value="Unassembled WGS sequence"/>
</dbReference>
<name>A0A4Q0NXT6_9FLAO</name>
<dbReference type="EMBL" id="QOVK01000018">
    <property type="protein sequence ID" value="RXG17087.1"/>
    <property type="molecule type" value="Genomic_DNA"/>
</dbReference>
<keyword evidence="2" id="KW-1185">Reference proteome</keyword>
<reference evidence="1 2" key="1">
    <citation type="submission" date="2018-07" db="EMBL/GenBank/DDBJ databases">
        <title>Leeuwenhoekiella genomics.</title>
        <authorList>
            <person name="Tahon G."/>
            <person name="Willems A."/>
        </authorList>
    </citation>
    <scope>NUCLEOTIDE SEQUENCE [LARGE SCALE GENOMIC DNA]</scope>
    <source>
        <strain evidence="1 2">LMG 29608</strain>
    </source>
</reference>
<sequence length="68" mass="8349">MPFFNEFGMPEKNIVNHYEVWKKECSISIENYLWYLFNILLDENAKQTTNLIDFYKRNAKIYSQMIFI</sequence>
<proteinExistence type="predicted"/>
<dbReference type="AlphaFoldDB" id="A0A4Q0NXT6"/>
<accession>A0A4Q0NXT6</accession>
<evidence type="ECO:0000313" key="2">
    <source>
        <dbReference type="Proteomes" id="UP000289859"/>
    </source>
</evidence>
<comment type="caution">
    <text evidence="1">The sequence shown here is derived from an EMBL/GenBank/DDBJ whole genome shotgun (WGS) entry which is preliminary data.</text>
</comment>
<protein>
    <submittedName>
        <fullName evidence="1">Uncharacterized protein</fullName>
    </submittedName>
</protein>
<gene>
    <name evidence="1" type="ORF">DSM02_3185</name>
</gene>
<evidence type="ECO:0000313" key="1">
    <source>
        <dbReference type="EMBL" id="RXG17087.1"/>
    </source>
</evidence>
<organism evidence="1 2">
    <name type="scientific">Leeuwenhoekiella polynyae</name>
    <dbReference type="NCBI Taxonomy" id="1550906"/>
    <lineage>
        <taxon>Bacteria</taxon>
        <taxon>Pseudomonadati</taxon>
        <taxon>Bacteroidota</taxon>
        <taxon>Flavobacteriia</taxon>
        <taxon>Flavobacteriales</taxon>
        <taxon>Flavobacteriaceae</taxon>
        <taxon>Leeuwenhoekiella</taxon>
    </lineage>
</organism>